<sequence>MSIFKLSSESFENFEQYLNASSLSMPASPTTSQQSNYELQLLGTQNGENQTPASWRSLFAFTNRQHTGYLVLSLISSIGAGIPQPTSAIFYGYIFSDLAQYGSGNATGKDTLNNISIWCIALTVVGVVAWVLQGGSLSSWMIFGEVQAKTVRQAMFEGMLEKDMEWYDLREDGVASLLVRIHTQTRELQLAISQPLGFLCTEFIGSLIALGIALYFSWKVTLVVVATFPVMALCLSLATRSLGPAIEAQKRELTKASKYANTAMTSINTVKAFNGQEQEVWQYYETIKLAAAKYLIQARVNALQFGITKFAMIGIFLQGFWFGLILVRQGLDPGRVLTAFYACLFSVQAVEIILPQWLVLTKGMSAAHTLKSIMIQMQDGRETTNMTGCIKPTACIGDIEVNEVSYKVHFRTQVSFAYPSNPRQDTLIQANLFFPSGETTFVVGKSGSGKTTLGNLLMKYYETARGEIFIDGRSIKSLDTHWLRQNITLVPQESVLFNETVFQNIAFGRRDDATREDVLEAAETADLHQTLTALPHGLDTVVGMNGKSLSGGQQQRVAIARARLRDAPILILDESTSALDYTSRTRVMEELRQWRHGKTTIIVTHDVTQILDNDYVYVLENGVVVQEGYRKKLAEKLHGTFSTFLPTVSPPTVQEPQFVEILDPRRKSEPFTPSISSPDSFTFFGEETQSSHHVSRLFGITDYTPTIKPSNRMSLGVGLGTAQAYDLRAGEIWSTPLAPEEERLQYHDSRRSFVPLLPPKPIQQSSDLPLRACYPKIPPPVPRKNSVPGSSISPFDPQPASGQETHHRLTLPARPTLPSLDTSAGASELFITEVPDVVLPRSSNKGKGKRKKTAASLAQILGTIWPILTWNEKIILMIGFIAAFMVAASTPAFAFVFTKLLGTFYLVHNQSAAARTWALSLLGIAIIDGISAFTTHFALEYCGQAWVNYLRVEAMKRILAQPKYWFDKKRNSPDKLNESLDRNAEEMRNLIGRFAGPIFTVAWMLGISVVWACLLSWKLTLVALACGPIMLVLTRTFNWVSSTWEHKCNQASTITSSIFTETFSNIRVVRALTLEDYFAGKHDKATLETYKTGRSRAVYSGLLYGLTNSASLFITALVFYYGTVLIIRGENDVERIIQVVNLLLFGIGNSTAMISMVPQINSSRTTATHMLYLANLPLQNSHESQGRRRISTPFPIQFNDLSFAYSTSRDSKTLSNINLTLNAGTCTALVGPSGSGKSTITSLLLGLYPPSPALPHHLPPLTFAGVPITECNLRTLRSFIGTVPQTPLLFPSSIYENITYGLPEGSPYAILTAAMHAAEDAGIHDFIMTLEHGYNTRIGDGGMGLSGGQAQRIAIARALVRRPKLLLLDEATSALDAVSAEAIRETVRKLMERGRESEDGGVAVLIVSHNVEMMRIADQVIVVEAGCVVEAGSFAELRVGGMRWWRI</sequence>
<feature type="transmembrane region" description="Helical" evidence="9">
    <location>
        <begin position="69"/>
        <end position="95"/>
    </location>
</feature>
<dbReference type="Gene3D" id="1.20.1560.10">
    <property type="entry name" value="ABC transporter type 1, transmembrane domain"/>
    <property type="match status" value="4"/>
</dbReference>
<comment type="subcellular location">
    <subcellularLocation>
        <location evidence="1">Membrane</location>
        <topology evidence="1">Multi-pass membrane protein</topology>
    </subcellularLocation>
</comment>
<evidence type="ECO:0000256" key="6">
    <source>
        <dbReference type="ARBA" id="ARBA00022989"/>
    </source>
</evidence>
<feature type="transmembrane region" description="Helical" evidence="9">
    <location>
        <begin position="1139"/>
        <end position="1157"/>
    </location>
</feature>
<keyword evidence="2" id="KW-0813">Transport</keyword>
<dbReference type="PROSITE" id="PS00211">
    <property type="entry name" value="ABC_TRANSPORTER_1"/>
    <property type="match status" value="1"/>
</dbReference>
<proteinExistence type="predicted"/>
<dbReference type="GeneID" id="41983502"/>
<accession>A0A8H8R453</accession>
<dbReference type="CDD" id="cd18578">
    <property type="entry name" value="ABC_6TM_Pgp_ABCB1_D2_like"/>
    <property type="match status" value="1"/>
</dbReference>
<reference evidence="12 13" key="1">
    <citation type="submission" date="2018-05" db="EMBL/GenBank/DDBJ databases">
        <title>Genome sequencing and assembly of the regulated plant pathogen Lachnellula willkommii and related sister species for the development of diagnostic species identification markers.</title>
        <authorList>
            <person name="Giroux E."/>
            <person name="Bilodeau G."/>
        </authorList>
    </citation>
    <scope>NUCLEOTIDE SEQUENCE [LARGE SCALE GENOMIC DNA]</scope>
    <source>
        <strain evidence="12 13">CBS 185.66</strain>
    </source>
</reference>
<evidence type="ECO:0000256" key="7">
    <source>
        <dbReference type="ARBA" id="ARBA00023136"/>
    </source>
</evidence>
<dbReference type="InterPro" id="IPR036640">
    <property type="entry name" value="ABC1_TM_sf"/>
</dbReference>
<keyword evidence="7 9" id="KW-0472">Membrane</keyword>
<evidence type="ECO:0000256" key="5">
    <source>
        <dbReference type="ARBA" id="ARBA00022840"/>
    </source>
</evidence>
<dbReference type="EMBL" id="QGMH01000034">
    <property type="protein sequence ID" value="TVY28232.1"/>
    <property type="molecule type" value="Genomic_DNA"/>
</dbReference>
<dbReference type="SUPFAM" id="SSF52540">
    <property type="entry name" value="P-loop containing nucleoside triphosphate hydrolases"/>
    <property type="match status" value="2"/>
</dbReference>
<dbReference type="FunFam" id="3.40.50.300:FF:001471">
    <property type="entry name" value="P-loop containing nucleoside triphosphate hydrolase protein"/>
    <property type="match status" value="1"/>
</dbReference>
<keyword evidence="5" id="KW-0067">ATP-binding</keyword>
<evidence type="ECO:0000259" key="10">
    <source>
        <dbReference type="PROSITE" id="PS50893"/>
    </source>
</evidence>
<evidence type="ECO:0000256" key="4">
    <source>
        <dbReference type="ARBA" id="ARBA00022741"/>
    </source>
</evidence>
<dbReference type="OrthoDB" id="6500128at2759"/>
<dbReference type="PROSITE" id="PS50929">
    <property type="entry name" value="ABC_TM1F"/>
    <property type="match status" value="2"/>
</dbReference>
<evidence type="ECO:0000313" key="12">
    <source>
        <dbReference type="EMBL" id="TVY28232.1"/>
    </source>
</evidence>
<dbReference type="PROSITE" id="PS50893">
    <property type="entry name" value="ABC_TRANSPORTER_2"/>
    <property type="match status" value="2"/>
</dbReference>
<comment type="caution">
    <text evidence="12">The sequence shown here is derived from an EMBL/GenBank/DDBJ whole genome shotgun (WGS) entry which is preliminary data.</text>
</comment>
<feature type="transmembrane region" description="Helical" evidence="9">
    <location>
        <begin position="115"/>
        <end position="132"/>
    </location>
</feature>
<dbReference type="GO" id="GO:0016887">
    <property type="term" value="F:ATP hydrolysis activity"/>
    <property type="evidence" value="ECO:0007669"/>
    <property type="project" value="InterPro"/>
</dbReference>
<dbReference type="GO" id="GO:0005743">
    <property type="term" value="C:mitochondrial inner membrane"/>
    <property type="evidence" value="ECO:0007669"/>
    <property type="project" value="TreeGrafter"/>
</dbReference>
<evidence type="ECO:0000256" key="3">
    <source>
        <dbReference type="ARBA" id="ARBA00022692"/>
    </source>
</evidence>
<dbReference type="GO" id="GO:0005524">
    <property type="term" value="F:ATP binding"/>
    <property type="evidence" value="ECO:0007669"/>
    <property type="project" value="UniProtKB-KW"/>
</dbReference>
<dbReference type="Pfam" id="PF00664">
    <property type="entry name" value="ABC_membrane"/>
    <property type="match status" value="2"/>
</dbReference>
<dbReference type="InterPro" id="IPR039421">
    <property type="entry name" value="Type_1_exporter"/>
</dbReference>
<evidence type="ECO:0000313" key="13">
    <source>
        <dbReference type="Proteomes" id="UP000431533"/>
    </source>
</evidence>
<protein>
    <submittedName>
        <fullName evidence="12">ABC transporter B family member</fullName>
    </submittedName>
</protein>
<feature type="transmembrane region" description="Helical" evidence="9">
    <location>
        <begin position="874"/>
        <end position="897"/>
    </location>
</feature>
<dbReference type="InterPro" id="IPR027417">
    <property type="entry name" value="P-loop_NTPase"/>
</dbReference>
<dbReference type="Gene3D" id="3.40.50.300">
    <property type="entry name" value="P-loop containing nucleotide triphosphate hydrolases"/>
    <property type="match status" value="2"/>
</dbReference>
<dbReference type="GO" id="GO:0090374">
    <property type="term" value="P:oligopeptide export from mitochondrion"/>
    <property type="evidence" value="ECO:0007669"/>
    <property type="project" value="TreeGrafter"/>
</dbReference>
<name>A0A8H8R453_9HELO</name>
<keyword evidence="13" id="KW-1185">Reference proteome</keyword>
<keyword evidence="6 9" id="KW-1133">Transmembrane helix</keyword>
<keyword evidence="4" id="KW-0547">Nucleotide-binding</keyword>
<dbReference type="InterPro" id="IPR003593">
    <property type="entry name" value="AAA+_ATPase"/>
</dbReference>
<feature type="domain" description="ABC transmembrane type-1" evidence="11">
    <location>
        <begin position="878"/>
        <end position="1162"/>
    </location>
</feature>
<feature type="transmembrane region" description="Helical" evidence="9">
    <location>
        <begin position="917"/>
        <end position="939"/>
    </location>
</feature>
<dbReference type="CDD" id="cd18577">
    <property type="entry name" value="ABC_6TM_Pgp_ABCB1_D1_like"/>
    <property type="match status" value="1"/>
</dbReference>
<feature type="region of interest" description="Disordered" evidence="8">
    <location>
        <begin position="779"/>
        <end position="816"/>
    </location>
</feature>
<feature type="domain" description="ABC transporter" evidence="10">
    <location>
        <begin position="1196"/>
        <end position="1447"/>
    </location>
</feature>
<evidence type="ECO:0000256" key="9">
    <source>
        <dbReference type="SAM" id="Phobius"/>
    </source>
</evidence>
<evidence type="ECO:0000259" key="11">
    <source>
        <dbReference type="PROSITE" id="PS50929"/>
    </source>
</evidence>
<dbReference type="PANTHER" id="PTHR43394:SF15">
    <property type="entry name" value="ALPHA-FACTOR-TRANSPORTING ATPASE"/>
    <property type="match status" value="1"/>
</dbReference>
<keyword evidence="3 9" id="KW-0812">Transmembrane</keyword>
<dbReference type="GO" id="GO:0015421">
    <property type="term" value="F:ABC-type oligopeptide transporter activity"/>
    <property type="evidence" value="ECO:0007669"/>
    <property type="project" value="TreeGrafter"/>
</dbReference>
<feature type="transmembrane region" description="Helical" evidence="9">
    <location>
        <begin position="196"/>
        <end position="216"/>
    </location>
</feature>
<feature type="transmembrane region" description="Helical" evidence="9">
    <location>
        <begin position="339"/>
        <end position="360"/>
    </location>
</feature>
<dbReference type="InterPro" id="IPR003439">
    <property type="entry name" value="ABC_transporter-like_ATP-bd"/>
</dbReference>
<gene>
    <name evidence="12" type="primary">ABCB6</name>
    <name evidence="12" type="ORF">LHYA1_G003304</name>
</gene>
<evidence type="ECO:0000256" key="1">
    <source>
        <dbReference type="ARBA" id="ARBA00004141"/>
    </source>
</evidence>
<feature type="domain" description="ABC transporter" evidence="10">
    <location>
        <begin position="399"/>
        <end position="646"/>
    </location>
</feature>
<dbReference type="InterPro" id="IPR017871">
    <property type="entry name" value="ABC_transporter-like_CS"/>
</dbReference>
<dbReference type="SMART" id="SM00382">
    <property type="entry name" value="AAA"/>
    <property type="match status" value="2"/>
</dbReference>
<dbReference type="PANTHER" id="PTHR43394">
    <property type="entry name" value="ATP-DEPENDENT PERMEASE MDL1, MITOCHONDRIAL"/>
    <property type="match status" value="1"/>
</dbReference>
<evidence type="ECO:0000256" key="8">
    <source>
        <dbReference type="SAM" id="MobiDB-lite"/>
    </source>
</evidence>
<feature type="transmembrane region" description="Helical" evidence="9">
    <location>
        <begin position="1102"/>
        <end position="1127"/>
    </location>
</feature>
<dbReference type="InterPro" id="IPR011527">
    <property type="entry name" value="ABC1_TM_dom"/>
</dbReference>
<dbReference type="Proteomes" id="UP000431533">
    <property type="component" value="Unassembled WGS sequence"/>
</dbReference>
<dbReference type="Pfam" id="PF00005">
    <property type="entry name" value="ABC_tran"/>
    <property type="match status" value="2"/>
</dbReference>
<evidence type="ECO:0000256" key="2">
    <source>
        <dbReference type="ARBA" id="ARBA00022448"/>
    </source>
</evidence>
<organism evidence="12 13">
    <name type="scientific">Lachnellula hyalina</name>
    <dbReference type="NCBI Taxonomy" id="1316788"/>
    <lineage>
        <taxon>Eukaryota</taxon>
        <taxon>Fungi</taxon>
        <taxon>Dikarya</taxon>
        <taxon>Ascomycota</taxon>
        <taxon>Pezizomycotina</taxon>
        <taxon>Leotiomycetes</taxon>
        <taxon>Helotiales</taxon>
        <taxon>Lachnaceae</taxon>
        <taxon>Lachnellula</taxon>
    </lineage>
</organism>
<dbReference type="FunFam" id="3.40.50.300:FF:000604">
    <property type="entry name" value="ABC transporter B family member 28"/>
    <property type="match status" value="1"/>
</dbReference>
<feature type="transmembrane region" description="Helical" evidence="9">
    <location>
        <begin position="222"/>
        <end position="243"/>
    </location>
</feature>
<feature type="transmembrane region" description="Helical" evidence="9">
    <location>
        <begin position="994"/>
        <end position="1014"/>
    </location>
</feature>
<feature type="transmembrane region" description="Helical" evidence="9">
    <location>
        <begin position="307"/>
        <end position="327"/>
    </location>
</feature>
<feature type="transmembrane region" description="Helical" evidence="9">
    <location>
        <begin position="1021"/>
        <end position="1040"/>
    </location>
</feature>
<feature type="domain" description="ABC transmembrane type-1" evidence="11">
    <location>
        <begin position="71"/>
        <end position="362"/>
    </location>
</feature>
<dbReference type="SUPFAM" id="SSF90123">
    <property type="entry name" value="ABC transporter transmembrane region"/>
    <property type="match status" value="2"/>
</dbReference>
<dbReference type="RefSeq" id="XP_031007020.1">
    <property type="nucleotide sequence ID" value="XM_031148276.1"/>
</dbReference>